<name>A0A182DYL2_ONCOC</name>
<sequence length="109" mass="12171">MVTVHMGTKHGTHLLVELSSVGSYVIHAWRISRIREHNVLSVLSETLNGKRKYLTGRKQKELLKVDNVSEAKSITMEVGGEWVDGWVDSCPTSTLFVYSVQICSAESHS</sequence>
<gene>
    <name evidence="1" type="ORF">NOO_LOCUS762</name>
</gene>
<proteinExistence type="predicted"/>
<dbReference type="WBParaSite" id="nOo.2.0.1.t00762-RA">
    <property type="protein sequence ID" value="nOo.2.0.1.t00762-RA"/>
    <property type="gene ID" value="nOo.2.0.1.g00762"/>
</dbReference>
<reference evidence="3" key="1">
    <citation type="submission" date="2016-06" db="UniProtKB">
        <authorList>
            <consortium name="WormBaseParasite"/>
        </authorList>
    </citation>
    <scope>IDENTIFICATION</scope>
</reference>
<evidence type="ECO:0000313" key="2">
    <source>
        <dbReference type="Proteomes" id="UP000271087"/>
    </source>
</evidence>
<evidence type="ECO:0000313" key="1">
    <source>
        <dbReference type="EMBL" id="VDK62799.1"/>
    </source>
</evidence>
<keyword evidence="2" id="KW-1185">Reference proteome</keyword>
<dbReference type="Proteomes" id="UP000271087">
    <property type="component" value="Unassembled WGS sequence"/>
</dbReference>
<evidence type="ECO:0000313" key="3">
    <source>
        <dbReference type="WBParaSite" id="nOo.2.0.1.t00762-RA"/>
    </source>
</evidence>
<protein>
    <submittedName>
        <fullName evidence="3">Zinc finger, CCHC-type</fullName>
    </submittedName>
</protein>
<dbReference type="EMBL" id="UYRW01000081">
    <property type="protein sequence ID" value="VDK62799.1"/>
    <property type="molecule type" value="Genomic_DNA"/>
</dbReference>
<accession>A0A182DYL2</accession>
<reference evidence="1 2" key="2">
    <citation type="submission" date="2018-08" db="EMBL/GenBank/DDBJ databases">
        <authorList>
            <person name="Laetsch R D."/>
            <person name="Stevens L."/>
            <person name="Kumar S."/>
            <person name="Blaxter L. M."/>
        </authorList>
    </citation>
    <scope>NUCLEOTIDE SEQUENCE [LARGE SCALE GENOMIC DNA]</scope>
</reference>
<organism evidence="3">
    <name type="scientific">Onchocerca ochengi</name>
    <name type="common">Filarial nematode worm</name>
    <dbReference type="NCBI Taxonomy" id="42157"/>
    <lineage>
        <taxon>Eukaryota</taxon>
        <taxon>Metazoa</taxon>
        <taxon>Ecdysozoa</taxon>
        <taxon>Nematoda</taxon>
        <taxon>Chromadorea</taxon>
        <taxon>Rhabditida</taxon>
        <taxon>Spirurina</taxon>
        <taxon>Spiruromorpha</taxon>
        <taxon>Filarioidea</taxon>
        <taxon>Onchocercidae</taxon>
        <taxon>Onchocerca</taxon>
    </lineage>
</organism>
<dbReference type="AlphaFoldDB" id="A0A182DYL2"/>